<evidence type="ECO:0000313" key="10">
    <source>
        <dbReference type="Proteomes" id="UP000579647"/>
    </source>
</evidence>
<dbReference type="InterPro" id="IPR036005">
    <property type="entry name" value="Creatinase/aminopeptidase-like"/>
</dbReference>
<dbReference type="GO" id="GO:0004239">
    <property type="term" value="F:initiator methionyl aminopeptidase activity"/>
    <property type="evidence" value="ECO:0007669"/>
    <property type="project" value="UniProtKB-UniRule"/>
</dbReference>
<dbReference type="AlphaFoldDB" id="A0A840WFN1"/>
<reference evidence="9 10" key="1">
    <citation type="submission" date="2020-08" db="EMBL/GenBank/DDBJ databases">
        <title>Sequencing the genomes of 1000 actinobacteria strains.</title>
        <authorList>
            <person name="Klenk H.-P."/>
        </authorList>
    </citation>
    <scope>NUCLEOTIDE SEQUENCE [LARGE SCALE GENOMIC DNA]</scope>
    <source>
        <strain evidence="9 10">DSM 44598</strain>
    </source>
</reference>
<keyword evidence="5 6" id="KW-0378">Hydrolase</keyword>
<feature type="binding site" evidence="6">
    <location>
        <position position="239"/>
    </location>
    <ligand>
        <name>a divalent metal cation</name>
        <dbReference type="ChEBI" id="CHEBI:60240"/>
        <label>1</label>
    </ligand>
</feature>
<comment type="cofactor">
    <cofactor evidence="6">
        <name>Co(2+)</name>
        <dbReference type="ChEBI" id="CHEBI:48828"/>
    </cofactor>
    <cofactor evidence="6">
        <name>Zn(2+)</name>
        <dbReference type="ChEBI" id="CHEBI:29105"/>
    </cofactor>
    <cofactor evidence="6">
        <name>Mn(2+)</name>
        <dbReference type="ChEBI" id="CHEBI:29035"/>
    </cofactor>
    <cofactor evidence="6">
        <name>Fe(2+)</name>
        <dbReference type="ChEBI" id="CHEBI:29033"/>
    </cofactor>
    <text evidence="6">Binds 2 divalent metal cations per subunit. Has a high-affinity and a low affinity metal-binding site. The true nature of the physiological cofactor is under debate. The enzyme is active with cobalt, zinc, manganese or divalent iron ions. Most likely, methionine aminopeptidases function as mononuclear Fe(2+)-metalloproteases under physiological conditions, and the catalytically relevant metal-binding site has been assigned to the histidine-containing high-affinity site.</text>
</comment>
<proteinExistence type="inferred from homology"/>
<dbReference type="PRINTS" id="PR00599">
    <property type="entry name" value="MAPEPTIDASE"/>
</dbReference>
<evidence type="ECO:0000259" key="8">
    <source>
        <dbReference type="Pfam" id="PF00557"/>
    </source>
</evidence>
<dbReference type="InterPro" id="IPR001714">
    <property type="entry name" value="Pept_M24_MAP"/>
</dbReference>
<dbReference type="HAMAP" id="MF_01974">
    <property type="entry name" value="MetAP_1"/>
    <property type="match status" value="1"/>
</dbReference>
<comment type="catalytic activity">
    <reaction evidence="6 7">
        <text>Release of N-terminal amino acids, preferentially methionine, from peptides and arylamides.</text>
        <dbReference type="EC" id="3.4.11.18"/>
    </reaction>
</comment>
<dbReference type="InterPro" id="IPR002467">
    <property type="entry name" value="Pept_M24A_MAP1"/>
</dbReference>
<feature type="binding site" evidence="6">
    <location>
        <position position="83"/>
    </location>
    <ligand>
        <name>substrate</name>
    </ligand>
</feature>
<dbReference type="Gene3D" id="3.90.230.10">
    <property type="entry name" value="Creatinase/methionine aminopeptidase superfamily"/>
    <property type="match status" value="1"/>
</dbReference>
<evidence type="ECO:0000256" key="3">
    <source>
        <dbReference type="ARBA" id="ARBA00022670"/>
    </source>
</evidence>
<evidence type="ECO:0000256" key="4">
    <source>
        <dbReference type="ARBA" id="ARBA00022723"/>
    </source>
</evidence>
<evidence type="ECO:0000313" key="9">
    <source>
        <dbReference type="EMBL" id="MBB5491821.1"/>
    </source>
</evidence>
<comment type="caution">
    <text evidence="9">The sequence shown here is derived from an EMBL/GenBank/DDBJ whole genome shotgun (WGS) entry which is preliminary data.</text>
</comment>
<feature type="binding site" evidence="6">
    <location>
        <position position="174"/>
    </location>
    <ligand>
        <name>a divalent metal cation</name>
        <dbReference type="ChEBI" id="CHEBI:60240"/>
        <label>2</label>
        <note>catalytic</note>
    </ligand>
</feature>
<comment type="function">
    <text evidence="1 6">Removes the N-terminal methionine from nascent proteins. The N-terminal methionine is often cleaved when the second residue in the primary sequence is small and uncharged (Met-Ala-, Cys, Gly, Pro, Ser, Thr, or Val). Requires deformylation of the N(alpha)-formylated initiator methionine before it can be hydrolyzed.</text>
</comment>
<feature type="binding site" evidence="6">
    <location>
        <position position="239"/>
    </location>
    <ligand>
        <name>a divalent metal cation</name>
        <dbReference type="ChEBI" id="CHEBI:60240"/>
        <label>2</label>
        <note>catalytic</note>
    </ligand>
</feature>
<comment type="subunit">
    <text evidence="6">Monomer.</text>
</comment>
<feature type="binding site" evidence="6">
    <location>
        <position position="100"/>
    </location>
    <ligand>
        <name>a divalent metal cation</name>
        <dbReference type="ChEBI" id="CHEBI:60240"/>
        <label>1</label>
    </ligand>
</feature>
<dbReference type="CDD" id="cd01086">
    <property type="entry name" value="MetAP1"/>
    <property type="match status" value="1"/>
</dbReference>
<dbReference type="NCBIfam" id="TIGR00500">
    <property type="entry name" value="met_pdase_I"/>
    <property type="match status" value="1"/>
</dbReference>
<dbReference type="Pfam" id="PF00557">
    <property type="entry name" value="Peptidase_M24"/>
    <property type="match status" value="1"/>
</dbReference>
<keyword evidence="2 6" id="KW-0031">Aminopeptidase</keyword>
<dbReference type="GO" id="GO:0070006">
    <property type="term" value="F:metalloaminopeptidase activity"/>
    <property type="evidence" value="ECO:0007669"/>
    <property type="project" value="UniProtKB-UniRule"/>
</dbReference>
<dbReference type="GO" id="GO:0005829">
    <property type="term" value="C:cytosol"/>
    <property type="evidence" value="ECO:0007669"/>
    <property type="project" value="TreeGrafter"/>
</dbReference>
<evidence type="ECO:0000256" key="2">
    <source>
        <dbReference type="ARBA" id="ARBA00022438"/>
    </source>
</evidence>
<feature type="binding site" evidence="6">
    <location>
        <position position="181"/>
    </location>
    <ligand>
        <name>substrate</name>
    </ligand>
</feature>
<feature type="binding site" evidence="6">
    <location>
        <position position="111"/>
    </location>
    <ligand>
        <name>a divalent metal cation</name>
        <dbReference type="ChEBI" id="CHEBI:60240"/>
        <label>1</label>
    </ligand>
</feature>
<dbReference type="SUPFAM" id="SSF55920">
    <property type="entry name" value="Creatinase/aminopeptidase"/>
    <property type="match status" value="1"/>
</dbReference>
<evidence type="ECO:0000256" key="6">
    <source>
        <dbReference type="HAMAP-Rule" id="MF_01974"/>
    </source>
</evidence>
<protein>
    <recommendedName>
        <fullName evidence="6 7">Methionine aminopeptidase</fullName>
        <shortName evidence="6">MAP</shortName>
        <shortName evidence="6">MetAP</shortName>
        <ecNumber evidence="6 7">3.4.11.18</ecNumber>
    </recommendedName>
    <alternativeName>
        <fullName evidence="6">Peptidase M</fullName>
    </alternativeName>
</protein>
<dbReference type="PANTHER" id="PTHR43330">
    <property type="entry name" value="METHIONINE AMINOPEPTIDASE"/>
    <property type="match status" value="1"/>
</dbReference>
<keyword evidence="10" id="KW-1185">Reference proteome</keyword>
<evidence type="ECO:0000256" key="1">
    <source>
        <dbReference type="ARBA" id="ARBA00002521"/>
    </source>
</evidence>
<dbReference type="RefSeq" id="WP_184365432.1">
    <property type="nucleotide sequence ID" value="NZ_BAAAKM010000021.1"/>
</dbReference>
<comment type="similarity">
    <text evidence="6">Belongs to the peptidase M24A family. Methionine aminopeptidase type 1 subfamily.</text>
</comment>
<feature type="binding site" evidence="6">
    <location>
        <position position="111"/>
    </location>
    <ligand>
        <name>a divalent metal cation</name>
        <dbReference type="ChEBI" id="CHEBI:60240"/>
        <label>2</label>
        <note>catalytic</note>
    </ligand>
</feature>
<feature type="domain" description="Peptidase M24" evidence="8">
    <location>
        <begin position="12"/>
        <end position="246"/>
    </location>
</feature>
<keyword evidence="4 6" id="KW-0479">Metal-binding</keyword>
<evidence type="ECO:0000256" key="7">
    <source>
        <dbReference type="RuleBase" id="RU003653"/>
    </source>
</evidence>
<dbReference type="EMBL" id="JACHDO010000001">
    <property type="protein sequence ID" value="MBB5491821.1"/>
    <property type="molecule type" value="Genomic_DNA"/>
</dbReference>
<dbReference type="EC" id="3.4.11.18" evidence="6 7"/>
<dbReference type="PANTHER" id="PTHR43330:SF27">
    <property type="entry name" value="METHIONINE AMINOPEPTIDASE"/>
    <property type="match status" value="1"/>
</dbReference>
<dbReference type="InterPro" id="IPR000994">
    <property type="entry name" value="Pept_M24"/>
</dbReference>
<organism evidence="9 10">
    <name type="scientific">Nocardiopsis metallicus</name>
    <dbReference type="NCBI Taxonomy" id="179819"/>
    <lineage>
        <taxon>Bacteria</taxon>
        <taxon>Bacillati</taxon>
        <taxon>Actinomycetota</taxon>
        <taxon>Actinomycetes</taxon>
        <taxon>Streptosporangiales</taxon>
        <taxon>Nocardiopsidaceae</taxon>
        <taxon>Nocardiopsis</taxon>
    </lineage>
</organism>
<dbReference type="GO" id="GO:0046872">
    <property type="term" value="F:metal ion binding"/>
    <property type="evidence" value="ECO:0007669"/>
    <property type="project" value="UniProtKB-UniRule"/>
</dbReference>
<name>A0A840WFN1_9ACTN</name>
<accession>A0A840WFN1</accession>
<keyword evidence="3 6" id="KW-0645">Protease</keyword>
<dbReference type="Proteomes" id="UP000579647">
    <property type="component" value="Unassembled WGS sequence"/>
</dbReference>
<gene>
    <name evidence="6" type="primary">map</name>
    <name evidence="9" type="ORF">HNR07_002958</name>
</gene>
<feature type="binding site" evidence="6">
    <location>
        <position position="207"/>
    </location>
    <ligand>
        <name>a divalent metal cation</name>
        <dbReference type="ChEBI" id="CHEBI:60240"/>
        <label>2</label>
        <note>catalytic</note>
    </ligand>
</feature>
<evidence type="ECO:0000256" key="5">
    <source>
        <dbReference type="ARBA" id="ARBA00022801"/>
    </source>
</evidence>
<dbReference type="GO" id="GO:0006508">
    <property type="term" value="P:proteolysis"/>
    <property type="evidence" value="ECO:0007669"/>
    <property type="project" value="UniProtKB-KW"/>
</dbReference>
<sequence length="255" mass="25958">MVEIKTPEEIALMREAGRVVAHALAAARDLAEPGRTTADLDRAAAGVIAEAGAEPLFLGYQPAWAPTPFPGVICVSVNDEIVHGPPGQRVLADGDLVSVDCGARLRGWSGDAAISFVVGEADPADLALIAATEAALARGVAAARPGSRLGDVGHAIAAEARAAGYGLTADHGGHGIGRTMHEAPDVANDGRPGRGYELRPGLALAIEPMLVRGGSDGYAHGEDGWTVLSDDGGRAAHCEHTIAVTEDGPVVLTLP</sequence>